<protein>
    <recommendedName>
        <fullName evidence="3">Lipoprotein</fullName>
    </recommendedName>
</protein>
<dbReference type="Proteomes" id="UP000187550">
    <property type="component" value="Unassembled WGS sequence"/>
</dbReference>
<accession>A0A1U7PQC9</accession>
<proteinExistence type="predicted"/>
<reference evidence="2" key="1">
    <citation type="submission" date="2017-01" db="EMBL/GenBank/DDBJ databases">
        <authorList>
            <person name="Varghese N."/>
            <person name="Submissions S."/>
        </authorList>
    </citation>
    <scope>NUCLEOTIDE SEQUENCE [LARGE SCALE GENOMIC DNA]</scope>
    <source>
        <strain evidence="2">MNA4</strain>
    </source>
</reference>
<dbReference type="RefSeq" id="WP_076759454.1">
    <property type="nucleotide sequence ID" value="NZ_FTPL01000004.1"/>
</dbReference>
<gene>
    <name evidence="1" type="ORF">SAMN05428946_2604</name>
</gene>
<evidence type="ECO:0000313" key="2">
    <source>
        <dbReference type="Proteomes" id="UP000187550"/>
    </source>
</evidence>
<dbReference type="AlphaFoldDB" id="A0A1U7PQC9"/>
<dbReference type="STRING" id="550447.SAMN05428946_2604"/>
<evidence type="ECO:0000313" key="1">
    <source>
        <dbReference type="EMBL" id="SIT91141.1"/>
    </source>
</evidence>
<organism evidence="1 2">
    <name type="scientific">Edaphobacillus lindanitolerans</name>
    <dbReference type="NCBI Taxonomy" id="550447"/>
    <lineage>
        <taxon>Bacteria</taxon>
        <taxon>Bacillati</taxon>
        <taxon>Bacillota</taxon>
        <taxon>Bacilli</taxon>
        <taxon>Bacillales</taxon>
        <taxon>Bacillaceae</taxon>
        <taxon>Edaphobacillus</taxon>
    </lineage>
</organism>
<sequence length="199" mass="22597">MMRRPTRLTALTLFAILILTLTACSEKKMNTIQVADLSEREEAILSTFANDQMIFDFRLRDEFKGLSIWVEKYESGQKTEERFIDFTAQVEQEGTIIFGISNVEGKRTVHVAVQSEERTSSVTVPELETNDLEKMARMSGPFTGDSDWDGKERVLGDICYSAGPRMQGLSTDFYDDPASHVDELKQYEVAYLLKAEAKK</sequence>
<keyword evidence="2" id="KW-1185">Reference proteome</keyword>
<dbReference type="OrthoDB" id="2456338at2"/>
<dbReference type="EMBL" id="FTPL01000004">
    <property type="protein sequence ID" value="SIT91141.1"/>
    <property type="molecule type" value="Genomic_DNA"/>
</dbReference>
<name>A0A1U7PQC9_9BACI</name>
<evidence type="ECO:0008006" key="3">
    <source>
        <dbReference type="Google" id="ProtNLM"/>
    </source>
</evidence>
<dbReference type="PROSITE" id="PS51257">
    <property type="entry name" value="PROKAR_LIPOPROTEIN"/>
    <property type="match status" value="1"/>
</dbReference>